<evidence type="ECO:0000313" key="1">
    <source>
        <dbReference type="EMBL" id="RHH18559.1"/>
    </source>
</evidence>
<dbReference type="Proteomes" id="UP000284024">
    <property type="component" value="Unassembled WGS sequence"/>
</dbReference>
<name>A0A414W1W1_9FIRM</name>
<comment type="caution">
    <text evidence="1">The sequence shown here is derived from an EMBL/GenBank/DDBJ whole genome shotgun (WGS) entry which is preliminary data.</text>
</comment>
<dbReference type="EMBL" id="QRJH01000004">
    <property type="protein sequence ID" value="RHH18559.1"/>
    <property type="molecule type" value="Genomic_DNA"/>
</dbReference>
<reference evidence="1 2" key="1">
    <citation type="submission" date="2018-08" db="EMBL/GenBank/DDBJ databases">
        <title>A genome reference for cultivated species of the human gut microbiota.</title>
        <authorList>
            <person name="Zou Y."/>
            <person name="Xue W."/>
            <person name="Luo G."/>
        </authorList>
    </citation>
    <scope>NUCLEOTIDE SEQUENCE [LARGE SCALE GENOMIC DNA]</scope>
    <source>
        <strain evidence="1 2">AM18-2AC</strain>
    </source>
</reference>
<dbReference type="AlphaFoldDB" id="A0A414W1W1"/>
<gene>
    <name evidence="1" type="ORF">DW222_09515</name>
</gene>
<evidence type="ECO:0000313" key="2">
    <source>
        <dbReference type="Proteomes" id="UP000284024"/>
    </source>
</evidence>
<proteinExistence type="predicted"/>
<accession>A0A414W1W1</accession>
<protein>
    <submittedName>
        <fullName evidence="1">Uncharacterized protein</fullName>
    </submittedName>
</protein>
<organism evidence="1 2">
    <name type="scientific">Blautia obeum</name>
    <dbReference type="NCBI Taxonomy" id="40520"/>
    <lineage>
        <taxon>Bacteria</taxon>
        <taxon>Bacillati</taxon>
        <taxon>Bacillota</taxon>
        <taxon>Clostridia</taxon>
        <taxon>Lachnospirales</taxon>
        <taxon>Lachnospiraceae</taxon>
        <taxon>Blautia</taxon>
    </lineage>
</organism>
<dbReference type="RefSeq" id="WP_118051045.1">
    <property type="nucleotide sequence ID" value="NZ_CP176627.1"/>
</dbReference>
<sequence length="105" mass="12235">MDKATQNKRKKDTSYHPETHVRDVNSRDIFKNNILASQFLKNYTNIPIFTNITPEDVEDVTSKYRAFLGIEYESDAVKKVYIRGKDGTLEREIHNGFYVSGDRCQ</sequence>